<evidence type="ECO:0000313" key="1">
    <source>
        <dbReference type="EMBL" id="VAW70909.1"/>
    </source>
</evidence>
<sequence length="179" mass="21056">MDYRKLTPNEILFATKIFGGSILYIDVKVYHEKYAFFQPDHSGMTPNGNIYIDGEIIKDYGNTVVWPEQKAFFIHEMVHVWQKHNGVLNPVLSAIANSIRHGFNYNEAYKYTLDAKKDLLDYRMEQQAQIIEDYVRVLYLGIQRRTEYLQNKESEAEIDKLYQSVLSKFLSKPSYPKEN</sequence>
<protein>
    <recommendedName>
        <fullName evidence="2">Type IV secretion protein Rhs</fullName>
    </recommendedName>
</protein>
<gene>
    <name evidence="1" type="ORF">MNBD_GAMMA10-59</name>
</gene>
<proteinExistence type="predicted"/>
<organism evidence="1">
    <name type="scientific">hydrothermal vent metagenome</name>
    <dbReference type="NCBI Taxonomy" id="652676"/>
    <lineage>
        <taxon>unclassified sequences</taxon>
        <taxon>metagenomes</taxon>
        <taxon>ecological metagenomes</taxon>
    </lineage>
</organism>
<dbReference type="EMBL" id="UOFJ01000558">
    <property type="protein sequence ID" value="VAW70909.1"/>
    <property type="molecule type" value="Genomic_DNA"/>
</dbReference>
<reference evidence="1" key="1">
    <citation type="submission" date="2018-06" db="EMBL/GenBank/DDBJ databases">
        <authorList>
            <person name="Zhirakovskaya E."/>
        </authorList>
    </citation>
    <scope>NUCLEOTIDE SEQUENCE</scope>
</reference>
<dbReference type="AlphaFoldDB" id="A0A3B0Y9Q6"/>
<accession>A0A3B0Y9Q6</accession>
<evidence type="ECO:0008006" key="2">
    <source>
        <dbReference type="Google" id="ProtNLM"/>
    </source>
</evidence>
<name>A0A3B0Y9Q6_9ZZZZ</name>